<gene>
    <name evidence="2" type="ORF">C8E02_0966</name>
</gene>
<keyword evidence="1" id="KW-0175">Coiled coil</keyword>
<dbReference type="Proteomes" id="UP000279384">
    <property type="component" value="Unassembled WGS sequence"/>
</dbReference>
<dbReference type="RefSeq" id="WP_120809839.1">
    <property type="nucleotide sequence ID" value="NZ_RBID01000011.1"/>
</dbReference>
<dbReference type="AlphaFoldDB" id="A0A495BIM2"/>
<feature type="coiled-coil region" evidence="1">
    <location>
        <begin position="25"/>
        <end position="69"/>
    </location>
</feature>
<comment type="caution">
    <text evidence="2">The sequence shown here is derived from an EMBL/GenBank/DDBJ whole genome shotgun (WGS) entry which is preliminary data.</text>
</comment>
<organism evidence="2 3">
    <name type="scientific">Vogesella indigofera</name>
    <name type="common">Pseudomonas indigofera</name>
    <dbReference type="NCBI Taxonomy" id="45465"/>
    <lineage>
        <taxon>Bacteria</taxon>
        <taxon>Pseudomonadati</taxon>
        <taxon>Pseudomonadota</taxon>
        <taxon>Betaproteobacteria</taxon>
        <taxon>Neisseriales</taxon>
        <taxon>Chromobacteriaceae</taxon>
        <taxon>Vogesella</taxon>
    </lineage>
</organism>
<evidence type="ECO:0000313" key="2">
    <source>
        <dbReference type="EMBL" id="RKQ61199.1"/>
    </source>
</evidence>
<accession>A0A495BIM2</accession>
<protein>
    <submittedName>
        <fullName evidence="2">Uncharacterized protein</fullName>
    </submittedName>
</protein>
<dbReference type="EMBL" id="RBID01000011">
    <property type="protein sequence ID" value="RKQ61199.1"/>
    <property type="molecule type" value="Genomic_DNA"/>
</dbReference>
<reference evidence="2 3" key="1">
    <citation type="submission" date="2018-10" db="EMBL/GenBank/DDBJ databases">
        <title>Genomic Encyclopedia of Type Strains, Phase IV (KMG-IV): sequencing the most valuable type-strain genomes for metagenomic binning, comparative biology and taxonomic classification.</title>
        <authorList>
            <person name="Goeker M."/>
        </authorList>
    </citation>
    <scope>NUCLEOTIDE SEQUENCE [LARGE SCALE GENOMIC DNA]</scope>
    <source>
        <strain evidence="2 3">DSM 3303</strain>
    </source>
</reference>
<evidence type="ECO:0000256" key="1">
    <source>
        <dbReference type="SAM" id="Coils"/>
    </source>
</evidence>
<proteinExistence type="predicted"/>
<sequence length="91" mass="9824">MKNIAKIIPIHPEVAELLTSQSSQIEALQSQILELGRQNIALAAEAEGRELTEQQLAAADARIRELEAALVLANLPAGSRDNVIQMVREAA</sequence>
<name>A0A495BIM2_VOGIN</name>
<evidence type="ECO:0000313" key="3">
    <source>
        <dbReference type="Proteomes" id="UP000279384"/>
    </source>
</evidence>